<comment type="catalytic activity">
    <reaction evidence="13">
        <text>a 2'-deoxyribonucleoside 5'-diphosphate + ATP = a 2'-deoxyribonucleoside 5'-triphosphate + ADP</text>
        <dbReference type="Rhea" id="RHEA:44640"/>
        <dbReference type="ChEBI" id="CHEBI:30616"/>
        <dbReference type="ChEBI" id="CHEBI:61560"/>
        <dbReference type="ChEBI" id="CHEBI:73316"/>
        <dbReference type="ChEBI" id="CHEBI:456216"/>
        <dbReference type="EC" id="2.7.4.6"/>
    </reaction>
</comment>
<dbReference type="InterPro" id="IPR001564">
    <property type="entry name" value="Nucleoside_diP_kinase"/>
</dbReference>
<protein>
    <recommendedName>
        <fullName evidence="4 13">Nucleoside diphosphate kinase</fullName>
        <shortName evidence="13">NDK</shortName>
        <shortName evidence="13">NDP kinase</shortName>
        <ecNumber evidence="3 13">2.7.4.6</ecNumber>
    </recommendedName>
    <alternativeName>
        <fullName evidence="13">Nucleoside-2-P kinase</fullName>
    </alternativeName>
</protein>
<evidence type="ECO:0000256" key="5">
    <source>
        <dbReference type="ARBA" id="ARBA00022553"/>
    </source>
</evidence>
<keyword evidence="6 13" id="KW-0808">Transferase</keyword>
<comment type="subcellular location">
    <subcellularLocation>
        <location evidence="13">Cytoplasm</location>
    </subcellularLocation>
</comment>
<sequence length="155" mass="17313">MEQTLIIFKPSSIERSLVGRILSRFEQKGLVITGMKMMKLSEELLRQHYAHLVDRPFFPLILASMTASPVIVMVLKGVDAISVVRGMTGATNGRQAVPGTIRGDFAMSNQENLIHASSSAEDAEVEIRRFFSPDEIFDRTPLQTPFVYCSLELQP</sequence>
<evidence type="ECO:0000256" key="6">
    <source>
        <dbReference type="ARBA" id="ARBA00022679"/>
    </source>
</evidence>
<keyword evidence="8 13" id="KW-0547">Nucleotide-binding</keyword>
<keyword evidence="5 13" id="KW-0597">Phosphoprotein</keyword>
<dbReference type="SMART" id="SM00562">
    <property type="entry name" value="NDK"/>
    <property type="match status" value="1"/>
</dbReference>
<dbReference type="CDD" id="cd04413">
    <property type="entry name" value="NDPk_I"/>
    <property type="match status" value="1"/>
</dbReference>
<evidence type="ECO:0000256" key="9">
    <source>
        <dbReference type="ARBA" id="ARBA00022777"/>
    </source>
</evidence>
<feature type="binding site" evidence="13 14">
    <location>
        <position position="91"/>
    </location>
    <ligand>
        <name>ATP</name>
        <dbReference type="ChEBI" id="CHEBI:30616"/>
    </ligand>
</feature>
<evidence type="ECO:0000256" key="15">
    <source>
        <dbReference type="RuleBase" id="RU004011"/>
    </source>
</evidence>
<dbReference type="InterPro" id="IPR034907">
    <property type="entry name" value="NDK-like_dom"/>
</dbReference>
<feature type="active site" description="Pros-phosphohistidine intermediate" evidence="13 14">
    <location>
        <position position="115"/>
    </location>
</feature>
<dbReference type="EC" id="2.7.4.6" evidence="3 13"/>
<keyword evidence="10 13" id="KW-0067">ATP-binding</keyword>
<gene>
    <name evidence="13" type="primary">ndk</name>
    <name evidence="17" type="ORF">E7747_06200</name>
</gene>
<evidence type="ECO:0000256" key="1">
    <source>
        <dbReference type="ARBA" id="ARBA00001946"/>
    </source>
</evidence>
<dbReference type="GO" id="GO:0005737">
    <property type="term" value="C:cytoplasm"/>
    <property type="evidence" value="ECO:0007669"/>
    <property type="project" value="UniProtKB-SubCell"/>
</dbReference>
<comment type="function">
    <text evidence="13">Major role in the synthesis of nucleoside triphosphates other than ATP. The ATP gamma phosphate is transferred to the NDP beta phosphate via a ping-pong mechanism, using a phosphorylated active-site intermediate.</text>
</comment>
<evidence type="ECO:0000256" key="7">
    <source>
        <dbReference type="ARBA" id="ARBA00022723"/>
    </source>
</evidence>
<organism evidence="17 18">
    <name type="scientific">Duncaniella dubosii</name>
    <dbReference type="NCBI Taxonomy" id="2518971"/>
    <lineage>
        <taxon>Bacteria</taxon>
        <taxon>Pseudomonadati</taxon>
        <taxon>Bacteroidota</taxon>
        <taxon>Bacteroidia</taxon>
        <taxon>Bacteroidales</taxon>
        <taxon>Muribaculaceae</taxon>
        <taxon>Duncaniella</taxon>
    </lineage>
</organism>
<dbReference type="SUPFAM" id="SSF54919">
    <property type="entry name" value="Nucleoside diphosphate kinase, NDK"/>
    <property type="match status" value="1"/>
</dbReference>
<evidence type="ECO:0000256" key="2">
    <source>
        <dbReference type="ARBA" id="ARBA00008142"/>
    </source>
</evidence>
<keyword evidence="11 13" id="KW-0460">Magnesium</keyword>
<proteinExistence type="inferred from homology"/>
<accession>A0A4P7W3A9</accession>
<dbReference type="GO" id="GO:0046872">
    <property type="term" value="F:metal ion binding"/>
    <property type="evidence" value="ECO:0007669"/>
    <property type="project" value="UniProtKB-KW"/>
</dbReference>
<name>A0A4P7W3A9_9BACT</name>
<dbReference type="NCBIfam" id="NF001908">
    <property type="entry name" value="PRK00668.1"/>
    <property type="match status" value="1"/>
</dbReference>
<comment type="catalytic activity">
    <reaction evidence="13">
        <text>a ribonucleoside 5'-diphosphate + ATP = a ribonucleoside 5'-triphosphate + ADP</text>
        <dbReference type="Rhea" id="RHEA:18113"/>
        <dbReference type="ChEBI" id="CHEBI:30616"/>
        <dbReference type="ChEBI" id="CHEBI:57930"/>
        <dbReference type="ChEBI" id="CHEBI:61557"/>
        <dbReference type="ChEBI" id="CHEBI:456216"/>
        <dbReference type="EC" id="2.7.4.6"/>
    </reaction>
</comment>
<dbReference type="HAMAP" id="MF_00451">
    <property type="entry name" value="NDP_kinase"/>
    <property type="match status" value="1"/>
</dbReference>
<feature type="domain" description="Nucleoside diphosphate kinase-like" evidence="16">
    <location>
        <begin position="1"/>
        <end position="138"/>
    </location>
</feature>
<evidence type="ECO:0000256" key="8">
    <source>
        <dbReference type="ARBA" id="ARBA00022741"/>
    </source>
</evidence>
<dbReference type="InterPro" id="IPR036850">
    <property type="entry name" value="NDK-like_dom_sf"/>
</dbReference>
<dbReference type="GO" id="GO:0004550">
    <property type="term" value="F:nucleoside diphosphate kinase activity"/>
    <property type="evidence" value="ECO:0007669"/>
    <property type="project" value="UniProtKB-UniRule"/>
</dbReference>
<evidence type="ECO:0000256" key="14">
    <source>
        <dbReference type="PROSITE-ProRule" id="PRU00706"/>
    </source>
</evidence>
<feature type="binding site" evidence="13 14">
    <location>
        <position position="112"/>
    </location>
    <ligand>
        <name>ATP</name>
        <dbReference type="ChEBI" id="CHEBI:30616"/>
    </ligand>
</feature>
<keyword evidence="12 13" id="KW-0546">Nucleotide metabolism</keyword>
<dbReference type="PANTHER" id="PTHR11349">
    <property type="entry name" value="NUCLEOSIDE DIPHOSPHATE KINASE"/>
    <property type="match status" value="1"/>
</dbReference>
<dbReference type="Pfam" id="PF00334">
    <property type="entry name" value="NDK"/>
    <property type="match status" value="1"/>
</dbReference>
<evidence type="ECO:0000313" key="18">
    <source>
        <dbReference type="Proteomes" id="UP000297149"/>
    </source>
</evidence>
<dbReference type="PROSITE" id="PS51374">
    <property type="entry name" value="NDPK_LIKE"/>
    <property type="match status" value="1"/>
</dbReference>
<dbReference type="GO" id="GO:0006228">
    <property type="term" value="P:UTP biosynthetic process"/>
    <property type="evidence" value="ECO:0007669"/>
    <property type="project" value="UniProtKB-UniRule"/>
</dbReference>
<dbReference type="RefSeq" id="WP_123613637.1">
    <property type="nucleotide sequence ID" value="NZ_CAXHQF010000026.1"/>
</dbReference>
<evidence type="ECO:0000313" key="17">
    <source>
        <dbReference type="EMBL" id="QCD41910.1"/>
    </source>
</evidence>
<dbReference type="EMBL" id="CP039396">
    <property type="protein sequence ID" value="QCD41910.1"/>
    <property type="molecule type" value="Genomic_DNA"/>
</dbReference>
<evidence type="ECO:0000256" key="4">
    <source>
        <dbReference type="ARBA" id="ARBA00017632"/>
    </source>
</evidence>
<keyword evidence="13" id="KW-0963">Cytoplasm</keyword>
<evidence type="ECO:0000256" key="10">
    <source>
        <dbReference type="ARBA" id="ARBA00022840"/>
    </source>
</evidence>
<keyword evidence="7 13" id="KW-0479">Metal-binding</keyword>
<dbReference type="GO" id="GO:0005524">
    <property type="term" value="F:ATP binding"/>
    <property type="evidence" value="ECO:0007669"/>
    <property type="project" value="UniProtKB-UniRule"/>
</dbReference>
<evidence type="ECO:0000256" key="3">
    <source>
        <dbReference type="ARBA" id="ARBA00012966"/>
    </source>
</evidence>
<dbReference type="KEGG" id="ddb:E7747_06200"/>
<evidence type="ECO:0000256" key="11">
    <source>
        <dbReference type="ARBA" id="ARBA00022842"/>
    </source>
</evidence>
<feature type="binding site" evidence="13 14">
    <location>
        <position position="57"/>
    </location>
    <ligand>
        <name>ATP</name>
        <dbReference type="ChEBI" id="CHEBI:30616"/>
    </ligand>
</feature>
<dbReference type="AlphaFoldDB" id="A0A4P7W3A9"/>
<evidence type="ECO:0000259" key="16">
    <source>
        <dbReference type="SMART" id="SM00562"/>
    </source>
</evidence>
<comment type="cofactor">
    <cofactor evidence="1 13">
        <name>Mg(2+)</name>
        <dbReference type="ChEBI" id="CHEBI:18420"/>
    </cofactor>
</comment>
<comment type="similarity">
    <text evidence="2 13 14 15">Belongs to the NDK family.</text>
</comment>
<feature type="binding site" evidence="13 14">
    <location>
        <position position="102"/>
    </location>
    <ligand>
        <name>ATP</name>
        <dbReference type="ChEBI" id="CHEBI:30616"/>
    </ligand>
</feature>
<keyword evidence="18" id="KW-1185">Reference proteome</keyword>
<comment type="subunit">
    <text evidence="13">Homotetramer.</text>
</comment>
<feature type="binding site" evidence="13 14">
    <location>
        <position position="9"/>
    </location>
    <ligand>
        <name>ATP</name>
        <dbReference type="ChEBI" id="CHEBI:30616"/>
    </ligand>
</feature>
<dbReference type="FunFam" id="3.30.70.141:FF:000003">
    <property type="entry name" value="Nucleoside diphosphate kinase"/>
    <property type="match status" value="1"/>
</dbReference>
<keyword evidence="9 13" id="KW-0418">Kinase</keyword>
<dbReference type="Proteomes" id="UP000297149">
    <property type="component" value="Chromosome"/>
</dbReference>
<evidence type="ECO:0000256" key="13">
    <source>
        <dbReference type="HAMAP-Rule" id="MF_00451"/>
    </source>
</evidence>
<dbReference type="PRINTS" id="PR01243">
    <property type="entry name" value="NUCDPKINASE"/>
</dbReference>
<feature type="binding site" evidence="13 14">
    <location>
        <position position="85"/>
    </location>
    <ligand>
        <name>ATP</name>
        <dbReference type="ChEBI" id="CHEBI:30616"/>
    </ligand>
</feature>
<reference evidence="18" key="1">
    <citation type="submission" date="2019-02" db="EMBL/GenBank/DDBJ databases">
        <title>Isolation and identification of novel species under the genus Muribaculum.</title>
        <authorList>
            <person name="Miyake S."/>
            <person name="Ding Y."/>
            <person name="Low A."/>
            <person name="Soh M."/>
            <person name="Seedorf H."/>
        </authorList>
    </citation>
    <scope>NUCLEOTIDE SEQUENCE [LARGE SCALE GENOMIC DNA]</scope>
    <source>
        <strain evidence="18">H5</strain>
    </source>
</reference>
<dbReference type="Gene3D" id="3.30.70.141">
    <property type="entry name" value="Nucleoside diphosphate kinase-like domain"/>
    <property type="match status" value="1"/>
</dbReference>
<dbReference type="GO" id="GO:0006241">
    <property type="term" value="P:CTP biosynthetic process"/>
    <property type="evidence" value="ECO:0007669"/>
    <property type="project" value="UniProtKB-UniRule"/>
</dbReference>
<evidence type="ECO:0000256" key="12">
    <source>
        <dbReference type="ARBA" id="ARBA00023080"/>
    </source>
</evidence>
<dbReference type="GO" id="GO:0006183">
    <property type="term" value="P:GTP biosynthetic process"/>
    <property type="evidence" value="ECO:0007669"/>
    <property type="project" value="UniProtKB-UniRule"/>
</dbReference>